<feature type="domain" description="Glycosyltransferase 2-like" evidence="4">
    <location>
        <begin position="83"/>
        <end position="223"/>
    </location>
</feature>
<sequence length="387" mass="42172">MHRGLIRSILPDGAQSLTKHAYSRAAAGDCSPHRPRCLTNPYGEECDDCAHQQHADAPALQDSLITLVATSPHLDRAAIDIAVTVPTFRRPQQVLETLDSLAAQRTTRRFAVIIMENDAEGRQGAEAVAPRLLSGALPGLAIIAHERGNCCAYNAGWQTALEQFPNLKAVAVIDDDEIADPDWLERLCEAAQAFGADIVGGPQVPVFAEPAHAHWAEHPVFAPPYRASGRVPALYSSGNLFVTRPVLDAMERPFLDLKFNFMGGGDSDFLSRAAQRGFRLAWCAEATVHETVPARRVEQDWIRARSLRNGVISTLVEKKRRAGTPFASVKVLLKSLALLAASPLRGAIRLVRTGSPSIGLYPVYVAAGRVMAEFGYANEQYRQPEKN</sequence>
<dbReference type="EMBL" id="PXYK01000041">
    <property type="protein sequence ID" value="PSJ51698.1"/>
    <property type="molecule type" value="Genomic_DNA"/>
</dbReference>
<dbReference type="InterPro" id="IPR001173">
    <property type="entry name" value="Glyco_trans_2-like"/>
</dbReference>
<dbReference type="SUPFAM" id="SSF53448">
    <property type="entry name" value="Nucleotide-diphospho-sugar transferases"/>
    <property type="match status" value="1"/>
</dbReference>
<dbReference type="InterPro" id="IPR029044">
    <property type="entry name" value="Nucleotide-diphossugar_trans"/>
</dbReference>
<comment type="caution">
    <text evidence="5">The sequence shown here is derived from an EMBL/GenBank/DDBJ whole genome shotgun (WGS) entry which is preliminary data.</text>
</comment>
<name>A0A2P7RNA1_9HYPH</name>
<evidence type="ECO:0000313" key="5">
    <source>
        <dbReference type="EMBL" id="PSJ51698.1"/>
    </source>
</evidence>
<dbReference type="Gene3D" id="3.90.550.10">
    <property type="entry name" value="Spore Coat Polysaccharide Biosynthesis Protein SpsA, Chain A"/>
    <property type="match status" value="1"/>
</dbReference>
<gene>
    <name evidence="5" type="ORF">C7I84_27270</name>
</gene>
<evidence type="ECO:0000256" key="1">
    <source>
        <dbReference type="ARBA" id="ARBA00006739"/>
    </source>
</evidence>
<accession>A0A2P7RNA1</accession>
<dbReference type="Proteomes" id="UP000241229">
    <property type="component" value="Unassembled WGS sequence"/>
</dbReference>
<evidence type="ECO:0000313" key="6">
    <source>
        <dbReference type="Proteomes" id="UP000241229"/>
    </source>
</evidence>
<dbReference type="PANTHER" id="PTHR43179:SF12">
    <property type="entry name" value="GALACTOFURANOSYLTRANSFERASE GLFT2"/>
    <property type="match status" value="1"/>
</dbReference>
<dbReference type="Pfam" id="PF00535">
    <property type="entry name" value="Glycos_transf_2"/>
    <property type="match status" value="1"/>
</dbReference>
<comment type="similarity">
    <text evidence="1">Belongs to the glycosyltransferase 2 family.</text>
</comment>
<dbReference type="CDD" id="cd00761">
    <property type="entry name" value="Glyco_tranf_GTA_type"/>
    <property type="match status" value="1"/>
</dbReference>
<keyword evidence="3 5" id="KW-0808">Transferase</keyword>
<protein>
    <submittedName>
        <fullName evidence="5">Glycosyl transferase</fullName>
    </submittedName>
</protein>
<proteinExistence type="inferred from homology"/>
<organism evidence="5 6">
    <name type="scientific">Kumtagia ephedrae</name>
    <dbReference type="NCBI Taxonomy" id="2116701"/>
    <lineage>
        <taxon>Bacteria</taxon>
        <taxon>Pseudomonadati</taxon>
        <taxon>Pseudomonadota</taxon>
        <taxon>Alphaproteobacteria</taxon>
        <taxon>Hyphomicrobiales</taxon>
        <taxon>Phyllobacteriaceae</taxon>
        <taxon>Kumtagia</taxon>
    </lineage>
</organism>
<dbReference type="OrthoDB" id="6116224at2"/>
<dbReference type="PANTHER" id="PTHR43179">
    <property type="entry name" value="RHAMNOSYLTRANSFERASE WBBL"/>
    <property type="match status" value="1"/>
</dbReference>
<reference evidence="5 6" key="1">
    <citation type="submission" date="2018-03" db="EMBL/GenBank/DDBJ databases">
        <title>The draft genome of Mesorhizobium sp. 6GN-30.</title>
        <authorList>
            <person name="Liu L."/>
            <person name="Li L."/>
            <person name="Wang T."/>
            <person name="Zhang X."/>
            <person name="Liang L."/>
        </authorList>
    </citation>
    <scope>NUCLEOTIDE SEQUENCE [LARGE SCALE GENOMIC DNA]</scope>
    <source>
        <strain evidence="5 6">6GN30</strain>
    </source>
</reference>
<evidence type="ECO:0000259" key="4">
    <source>
        <dbReference type="Pfam" id="PF00535"/>
    </source>
</evidence>
<dbReference type="AlphaFoldDB" id="A0A2P7RNA1"/>
<evidence type="ECO:0000256" key="2">
    <source>
        <dbReference type="ARBA" id="ARBA00022676"/>
    </source>
</evidence>
<keyword evidence="2" id="KW-0328">Glycosyltransferase</keyword>
<dbReference type="GO" id="GO:0016757">
    <property type="term" value="F:glycosyltransferase activity"/>
    <property type="evidence" value="ECO:0007669"/>
    <property type="project" value="UniProtKB-KW"/>
</dbReference>
<keyword evidence="6" id="KW-1185">Reference proteome</keyword>
<evidence type="ECO:0000256" key="3">
    <source>
        <dbReference type="ARBA" id="ARBA00022679"/>
    </source>
</evidence>